<reference evidence="1" key="2">
    <citation type="submission" date="2019-01" db="UniProtKB">
        <authorList>
            <consortium name="EnsemblPlants"/>
        </authorList>
    </citation>
    <scope>IDENTIFICATION</scope>
    <source>
        <strain evidence="1">cv. Heinz 1706</strain>
    </source>
</reference>
<name>A0A3Q7HLX6_SOLLC</name>
<dbReference type="InParanoid" id="A0A3Q7HLX6"/>
<dbReference type="Proteomes" id="UP000004994">
    <property type="component" value="Chromosome 8"/>
</dbReference>
<evidence type="ECO:0000313" key="1">
    <source>
        <dbReference type="EnsemblPlants" id="Solyc08g015840.2.1.1"/>
    </source>
</evidence>
<keyword evidence="2" id="KW-1185">Reference proteome</keyword>
<protein>
    <submittedName>
        <fullName evidence="1">Uncharacterized protein</fullName>
    </submittedName>
</protein>
<reference evidence="1" key="1">
    <citation type="journal article" date="2012" name="Nature">
        <title>The tomato genome sequence provides insights into fleshy fruit evolution.</title>
        <authorList>
            <consortium name="Tomato Genome Consortium"/>
        </authorList>
    </citation>
    <scope>NUCLEOTIDE SEQUENCE [LARGE SCALE GENOMIC DNA]</scope>
    <source>
        <strain evidence="1">cv. Heinz 1706</strain>
    </source>
</reference>
<proteinExistence type="predicted"/>
<dbReference type="Gramene" id="Solyc08g015840.2.1">
    <property type="protein sequence ID" value="Solyc08g015840.2.1.1"/>
    <property type="gene ID" value="Solyc08g015840.2"/>
</dbReference>
<organism evidence="1">
    <name type="scientific">Solanum lycopersicum</name>
    <name type="common">Tomato</name>
    <name type="synonym">Lycopersicon esculentum</name>
    <dbReference type="NCBI Taxonomy" id="4081"/>
    <lineage>
        <taxon>Eukaryota</taxon>
        <taxon>Viridiplantae</taxon>
        <taxon>Streptophyta</taxon>
        <taxon>Embryophyta</taxon>
        <taxon>Tracheophyta</taxon>
        <taxon>Spermatophyta</taxon>
        <taxon>Magnoliopsida</taxon>
        <taxon>eudicotyledons</taxon>
        <taxon>Gunneridae</taxon>
        <taxon>Pentapetalae</taxon>
        <taxon>asterids</taxon>
        <taxon>lamiids</taxon>
        <taxon>Solanales</taxon>
        <taxon>Solanaceae</taxon>
        <taxon>Solanoideae</taxon>
        <taxon>Solaneae</taxon>
        <taxon>Solanum</taxon>
        <taxon>Solanum subgen. Lycopersicon</taxon>
    </lineage>
</organism>
<accession>A0A3Q7HLX6</accession>
<sequence>MHIPNDIIFSKWLANQMMKYYLSSLPFSKTTLRTRAFYSIFYSSIFKNKFQKLIQTNQIFLCSPWHSNPRFIHQKNKISRQYHL</sequence>
<dbReference type="EnsemblPlants" id="Solyc08g015840.2.1">
    <property type="protein sequence ID" value="Solyc08g015840.2.1.1"/>
    <property type="gene ID" value="Solyc08g015840.2"/>
</dbReference>
<dbReference type="AlphaFoldDB" id="A0A3Q7HLX6"/>
<evidence type="ECO:0000313" key="2">
    <source>
        <dbReference type="Proteomes" id="UP000004994"/>
    </source>
</evidence>